<evidence type="ECO:0000256" key="2">
    <source>
        <dbReference type="ARBA" id="ARBA00022490"/>
    </source>
</evidence>
<evidence type="ECO:0000313" key="7">
    <source>
        <dbReference type="Proteomes" id="UP001374535"/>
    </source>
</evidence>
<evidence type="ECO:0000313" key="6">
    <source>
        <dbReference type="EMBL" id="WVY93732.1"/>
    </source>
</evidence>
<keyword evidence="2" id="KW-0963">Cytoplasm</keyword>
<reference evidence="6 7" key="1">
    <citation type="journal article" date="2023" name="Life. Sci Alliance">
        <title>Evolutionary insights into 3D genome organization and epigenetic landscape of Vigna mungo.</title>
        <authorList>
            <person name="Junaid A."/>
            <person name="Singh B."/>
            <person name="Bhatia S."/>
        </authorList>
    </citation>
    <scope>NUCLEOTIDE SEQUENCE [LARGE SCALE GENOMIC DNA]</scope>
    <source>
        <strain evidence="6">Urdbean</strain>
    </source>
</reference>
<comment type="subcellular location">
    <subcellularLocation>
        <location evidence="1">Nucleus</location>
    </subcellularLocation>
</comment>
<accession>A0AAQ3RIA8</accession>
<dbReference type="PANTHER" id="PTHR15660:SF1">
    <property type="entry name" value="BRISC AND BRCA1-A COMPLEX MEMBER 1"/>
    <property type="match status" value="1"/>
</dbReference>
<keyword evidence="7" id="KW-1185">Reference proteome</keyword>
<evidence type="ECO:0000256" key="5">
    <source>
        <dbReference type="ARBA" id="ARBA00023242"/>
    </source>
</evidence>
<dbReference type="EMBL" id="CP144691">
    <property type="protein sequence ID" value="WVY93732.1"/>
    <property type="molecule type" value="Genomic_DNA"/>
</dbReference>
<dbReference type="GO" id="GO:0045739">
    <property type="term" value="P:positive regulation of DNA repair"/>
    <property type="evidence" value="ECO:0007669"/>
    <property type="project" value="InterPro"/>
</dbReference>
<sequence length="199" mass="22334">MKGATGPNGRSLIQLDSVKQAIVLFINAKLTINPEHCFSFATLSNTISWVRKDFPFDIDSTMVAMRSISASSSAGPPDLIVLFRLDAHEAKKSRVQGRIFRVIMFCCRSSEQPQHQASMKQKVFTLDSDPLSVSKCLHLSYSHITPTPDLILQTLNLCPEAGRNVLGFHQWLSSNPQFTHTETETTKKGRKKLKCWEKV</sequence>
<evidence type="ECO:0000256" key="1">
    <source>
        <dbReference type="ARBA" id="ARBA00004123"/>
    </source>
</evidence>
<gene>
    <name evidence="6" type="ORF">V8G54_032820</name>
</gene>
<keyword evidence="3" id="KW-0227">DNA damage</keyword>
<evidence type="ECO:0000256" key="3">
    <source>
        <dbReference type="ARBA" id="ARBA00022763"/>
    </source>
</evidence>
<dbReference type="GO" id="GO:0006281">
    <property type="term" value="P:DNA repair"/>
    <property type="evidence" value="ECO:0007669"/>
    <property type="project" value="UniProtKB-KW"/>
</dbReference>
<keyword evidence="5" id="KW-0539">Nucleus</keyword>
<evidence type="ECO:0000256" key="4">
    <source>
        <dbReference type="ARBA" id="ARBA00023204"/>
    </source>
</evidence>
<dbReference type="PANTHER" id="PTHR15660">
    <property type="entry name" value="BRISC AND BRCA1-A COMPLEX MEMBER 1"/>
    <property type="match status" value="1"/>
</dbReference>
<proteinExistence type="predicted"/>
<dbReference type="InterPro" id="IPR026126">
    <property type="entry name" value="BABAM1"/>
</dbReference>
<name>A0AAQ3RIA8_VIGMU</name>
<dbReference type="Proteomes" id="UP001374535">
    <property type="component" value="Chromosome 10"/>
</dbReference>
<dbReference type="GO" id="GO:0070552">
    <property type="term" value="C:BRISC complex"/>
    <property type="evidence" value="ECO:0007669"/>
    <property type="project" value="InterPro"/>
</dbReference>
<organism evidence="6 7">
    <name type="scientific">Vigna mungo</name>
    <name type="common">Black gram</name>
    <name type="synonym">Phaseolus mungo</name>
    <dbReference type="NCBI Taxonomy" id="3915"/>
    <lineage>
        <taxon>Eukaryota</taxon>
        <taxon>Viridiplantae</taxon>
        <taxon>Streptophyta</taxon>
        <taxon>Embryophyta</taxon>
        <taxon>Tracheophyta</taxon>
        <taxon>Spermatophyta</taxon>
        <taxon>Magnoliopsida</taxon>
        <taxon>eudicotyledons</taxon>
        <taxon>Gunneridae</taxon>
        <taxon>Pentapetalae</taxon>
        <taxon>rosids</taxon>
        <taxon>fabids</taxon>
        <taxon>Fabales</taxon>
        <taxon>Fabaceae</taxon>
        <taxon>Papilionoideae</taxon>
        <taxon>50 kb inversion clade</taxon>
        <taxon>NPAAA clade</taxon>
        <taxon>indigoferoid/millettioid clade</taxon>
        <taxon>Phaseoleae</taxon>
        <taxon>Vigna</taxon>
    </lineage>
</organism>
<protein>
    <submittedName>
        <fullName evidence="6">Uncharacterized protein</fullName>
    </submittedName>
</protein>
<keyword evidence="4" id="KW-0234">DNA repair</keyword>
<dbReference type="AlphaFoldDB" id="A0AAQ3RIA8"/>